<comment type="caution">
    <text evidence="2">The sequence shown here is derived from an EMBL/GenBank/DDBJ whole genome shotgun (WGS) entry which is preliminary data.</text>
</comment>
<evidence type="ECO:0000313" key="2">
    <source>
        <dbReference type="EMBL" id="KAI7739323.1"/>
    </source>
</evidence>
<evidence type="ECO:0000313" key="3">
    <source>
        <dbReference type="Proteomes" id="UP001206925"/>
    </source>
</evidence>
<sequence>MQLQEKHICQTCVAPICYVHQAATLMSLCGKFDDMSDTLSSLSCGGSDSSGGGASTQIPRLHENVRM</sequence>
<dbReference type="AlphaFoldDB" id="A0AAD5CC85"/>
<dbReference type="Proteomes" id="UP001206925">
    <property type="component" value="Unassembled WGS sequence"/>
</dbReference>
<evidence type="ECO:0000256" key="1">
    <source>
        <dbReference type="SAM" id="MobiDB-lite"/>
    </source>
</evidence>
<dbReference type="EMBL" id="JAMZMK010008638">
    <property type="protein sequence ID" value="KAI7739323.1"/>
    <property type="molecule type" value="Genomic_DNA"/>
</dbReference>
<feature type="region of interest" description="Disordered" evidence="1">
    <location>
        <begin position="44"/>
        <end position="67"/>
    </location>
</feature>
<organism evidence="2 3">
    <name type="scientific">Ambrosia artemisiifolia</name>
    <name type="common">Common ragweed</name>
    <dbReference type="NCBI Taxonomy" id="4212"/>
    <lineage>
        <taxon>Eukaryota</taxon>
        <taxon>Viridiplantae</taxon>
        <taxon>Streptophyta</taxon>
        <taxon>Embryophyta</taxon>
        <taxon>Tracheophyta</taxon>
        <taxon>Spermatophyta</taxon>
        <taxon>Magnoliopsida</taxon>
        <taxon>eudicotyledons</taxon>
        <taxon>Gunneridae</taxon>
        <taxon>Pentapetalae</taxon>
        <taxon>asterids</taxon>
        <taxon>campanulids</taxon>
        <taxon>Asterales</taxon>
        <taxon>Asteraceae</taxon>
        <taxon>Asteroideae</taxon>
        <taxon>Heliantheae alliance</taxon>
        <taxon>Heliantheae</taxon>
        <taxon>Ambrosia</taxon>
    </lineage>
</organism>
<accession>A0AAD5CC85</accession>
<reference evidence="2" key="1">
    <citation type="submission" date="2022-06" db="EMBL/GenBank/DDBJ databases">
        <title>Uncovering the hologenomic basis of an extraordinary plant invasion.</title>
        <authorList>
            <person name="Bieker V.C."/>
            <person name="Martin M.D."/>
            <person name="Gilbert T."/>
            <person name="Hodgins K."/>
            <person name="Battlay P."/>
            <person name="Petersen B."/>
            <person name="Wilson J."/>
        </authorList>
    </citation>
    <scope>NUCLEOTIDE SEQUENCE</scope>
    <source>
        <strain evidence="2">AA19_3_7</strain>
        <tissue evidence="2">Leaf</tissue>
    </source>
</reference>
<keyword evidence="3" id="KW-1185">Reference proteome</keyword>
<name>A0AAD5CC85_AMBAR</name>
<gene>
    <name evidence="2" type="ORF">M8C21_029390</name>
</gene>
<proteinExistence type="predicted"/>
<protein>
    <submittedName>
        <fullName evidence="2">Uncharacterized protein</fullName>
    </submittedName>
</protein>